<accession>A0A933KWV7</accession>
<dbReference type="AlphaFoldDB" id="A0A933KWV7"/>
<dbReference type="Proteomes" id="UP000782610">
    <property type="component" value="Unassembled WGS sequence"/>
</dbReference>
<name>A0A933KWV7_9HYPH</name>
<reference evidence="1" key="1">
    <citation type="submission" date="2020-07" db="EMBL/GenBank/DDBJ databases">
        <title>Huge and variable diversity of episymbiotic CPR bacteria and DPANN archaea in groundwater ecosystems.</title>
        <authorList>
            <person name="He C.Y."/>
            <person name="Keren R."/>
            <person name="Whittaker M."/>
            <person name="Farag I.F."/>
            <person name="Doudna J."/>
            <person name="Cate J.H.D."/>
            <person name="Banfield J.F."/>
        </authorList>
    </citation>
    <scope>NUCLEOTIDE SEQUENCE</scope>
    <source>
        <strain evidence="1">NC_groundwater_1586_Pr3_B-0.1um_66_15</strain>
    </source>
</reference>
<dbReference type="EMBL" id="JACRAF010000001">
    <property type="protein sequence ID" value="MBI4920109.1"/>
    <property type="molecule type" value="Genomic_DNA"/>
</dbReference>
<sequence>MIICIGPRRQLANLGHLTPDFPAMVGHTYAWLFRTPVLPAATYLFWHIDRLDPAERRIAAKFYRHINGLGQGFRALNDPARAKGRLGVLETLNRAGINQFAAYAVADGTMPARYPVFLRRNTMSTPILTGLIADEAALRQEIDRLVAQGEPEDDLLVIEYAAEPMRGEIFRKMGVHRIGDAYIPYVNLYERNWIVNDGEPLLLTHEDHLADQALLHDFPYLDMARRAFELCHIEYGRLDFGLVGGIAQVYEINFNPHLRRMISKKTDPDPVRRANMSWVDGEKIKALHALDGGGRGSAPTLNLPELLRFRLMPWRNYAPERY</sequence>
<comment type="caution">
    <text evidence="1">The sequence shown here is derived from an EMBL/GenBank/DDBJ whole genome shotgun (WGS) entry which is preliminary data.</text>
</comment>
<protein>
    <submittedName>
        <fullName evidence="1">Uncharacterized protein</fullName>
    </submittedName>
</protein>
<gene>
    <name evidence="1" type="ORF">HY834_00025</name>
</gene>
<organism evidence="1 2">
    <name type="scientific">Devosia nanyangense</name>
    <dbReference type="NCBI Taxonomy" id="1228055"/>
    <lineage>
        <taxon>Bacteria</taxon>
        <taxon>Pseudomonadati</taxon>
        <taxon>Pseudomonadota</taxon>
        <taxon>Alphaproteobacteria</taxon>
        <taxon>Hyphomicrobiales</taxon>
        <taxon>Devosiaceae</taxon>
        <taxon>Devosia</taxon>
    </lineage>
</organism>
<evidence type="ECO:0000313" key="2">
    <source>
        <dbReference type="Proteomes" id="UP000782610"/>
    </source>
</evidence>
<evidence type="ECO:0000313" key="1">
    <source>
        <dbReference type="EMBL" id="MBI4920109.1"/>
    </source>
</evidence>
<proteinExistence type="predicted"/>